<comment type="caution">
    <text evidence="5">The sequence shown here is derived from an EMBL/GenBank/DDBJ whole genome shotgun (WGS) entry which is preliminary data.</text>
</comment>
<evidence type="ECO:0000256" key="1">
    <source>
        <dbReference type="ARBA" id="ARBA00023015"/>
    </source>
</evidence>
<name>A0ABW6BE34_9SPHI</name>
<evidence type="ECO:0000256" key="2">
    <source>
        <dbReference type="ARBA" id="ARBA00023125"/>
    </source>
</evidence>
<proteinExistence type="predicted"/>
<dbReference type="PANTHER" id="PTHR43280:SF28">
    <property type="entry name" value="HTH-TYPE TRANSCRIPTIONAL ACTIVATOR RHAS"/>
    <property type="match status" value="1"/>
</dbReference>
<keyword evidence="2" id="KW-0238">DNA-binding</keyword>
<reference evidence="6" key="1">
    <citation type="journal article" date="2019" name="Int. J. Syst. Evol. Microbiol.">
        <title>The Global Catalogue of Microorganisms (GCM) 10K type strain sequencing project: providing services to taxonomists for standard genome sequencing and annotation.</title>
        <authorList>
            <consortium name="The Broad Institute Genomics Platform"/>
            <consortium name="The Broad Institute Genome Sequencing Center for Infectious Disease"/>
            <person name="Wu L."/>
            <person name="Ma J."/>
        </authorList>
    </citation>
    <scope>NUCLEOTIDE SEQUENCE [LARGE SCALE GENOMIC DNA]</scope>
    <source>
        <strain evidence="6">KCTC 22814</strain>
    </source>
</reference>
<dbReference type="EMBL" id="JBHUPB010000003">
    <property type="protein sequence ID" value="MFD2966314.1"/>
    <property type="molecule type" value="Genomic_DNA"/>
</dbReference>
<dbReference type="InterPro" id="IPR018062">
    <property type="entry name" value="HTH_AraC-typ_CS"/>
</dbReference>
<accession>A0ABW6BE34</accession>
<dbReference type="PROSITE" id="PS01124">
    <property type="entry name" value="HTH_ARAC_FAMILY_2"/>
    <property type="match status" value="1"/>
</dbReference>
<keyword evidence="1" id="KW-0805">Transcription regulation</keyword>
<dbReference type="InterPro" id="IPR018060">
    <property type="entry name" value="HTH_AraC"/>
</dbReference>
<dbReference type="SUPFAM" id="SSF46689">
    <property type="entry name" value="Homeodomain-like"/>
    <property type="match status" value="2"/>
</dbReference>
<gene>
    <name evidence="5" type="ORF">ACFS7Y_02900</name>
</gene>
<sequence>MLGEKHQLEFTLLNIGYAEHHADWNWKDINSPFARIHLITKGTAKIHRGGKTYVLRENHVYLTPSYTPHSYECDGDFSLYYIHIYEKLEKKSSIFDLMHFPVEIQSDDLLNQLIERLKAINPKRELSIYDPKSYDNSSELIKNIAFQNTTPIALEFESQGIIKVLLARFYAFTEPKTKQADARVLRVLDYIHTNIHSAISIDKLAEISFLTKDHLIRSFKKQLNCTPGKYINRKKIEKAQLIMLLENPSIQELSYKLGFENVSYFNRLFKKLTGENPSAYKRRLAHHTDSR</sequence>
<dbReference type="Gene3D" id="1.10.10.60">
    <property type="entry name" value="Homeodomain-like"/>
    <property type="match status" value="2"/>
</dbReference>
<evidence type="ECO:0000313" key="5">
    <source>
        <dbReference type="EMBL" id="MFD2966314.1"/>
    </source>
</evidence>
<dbReference type="Gene3D" id="2.60.120.10">
    <property type="entry name" value="Jelly Rolls"/>
    <property type="match status" value="1"/>
</dbReference>
<keyword evidence="3" id="KW-0804">Transcription</keyword>
<dbReference type="RefSeq" id="WP_320184104.1">
    <property type="nucleotide sequence ID" value="NZ_CP138332.1"/>
</dbReference>
<dbReference type="Pfam" id="PF12833">
    <property type="entry name" value="HTH_18"/>
    <property type="match status" value="1"/>
</dbReference>
<dbReference type="InterPro" id="IPR003313">
    <property type="entry name" value="AraC-bd"/>
</dbReference>
<dbReference type="PRINTS" id="PR00032">
    <property type="entry name" value="HTHARAC"/>
</dbReference>
<feature type="domain" description="HTH araC/xylS-type" evidence="4">
    <location>
        <begin position="185"/>
        <end position="283"/>
    </location>
</feature>
<dbReference type="SUPFAM" id="SSF51215">
    <property type="entry name" value="Regulatory protein AraC"/>
    <property type="match status" value="1"/>
</dbReference>
<dbReference type="InterPro" id="IPR037923">
    <property type="entry name" value="HTH-like"/>
</dbReference>
<evidence type="ECO:0000256" key="3">
    <source>
        <dbReference type="ARBA" id="ARBA00023163"/>
    </source>
</evidence>
<organism evidence="5 6">
    <name type="scientific">Sphingobacterium bambusae</name>
    <dbReference type="NCBI Taxonomy" id="662858"/>
    <lineage>
        <taxon>Bacteria</taxon>
        <taxon>Pseudomonadati</taxon>
        <taxon>Bacteroidota</taxon>
        <taxon>Sphingobacteriia</taxon>
        <taxon>Sphingobacteriales</taxon>
        <taxon>Sphingobacteriaceae</taxon>
        <taxon>Sphingobacterium</taxon>
    </lineage>
</organism>
<dbReference type="PANTHER" id="PTHR43280">
    <property type="entry name" value="ARAC-FAMILY TRANSCRIPTIONAL REGULATOR"/>
    <property type="match status" value="1"/>
</dbReference>
<dbReference type="PROSITE" id="PS00041">
    <property type="entry name" value="HTH_ARAC_FAMILY_1"/>
    <property type="match status" value="1"/>
</dbReference>
<evidence type="ECO:0000313" key="6">
    <source>
        <dbReference type="Proteomes" id="UP001597525"/>
    </source>
</evidence>
<protein>
    <submittedName>
        <fullName evidence="5">AraC family transcriptional regulator</fullName>
    </submittedName>
</protein>
<keyword evidence="6" id="KW-1185">Reference proteome</keyword>
<evidence type="ECO:0000259" key="4">
    <source>
        <dbReference type="PROSITE" id="PS01124"/>
    </source>
</evidence>
<dbReference type="Pfam" id="PF02311">
    <property type="entry name" value="AraC_binding"/>
    <property type="match status" value="1"/>
</dbReference>
<dbReference type="InterPro" id="IPR014710">
    <property type="entry name" value="RmlC-like_jellyroll"/>
</dbReference>
<dbReference type="InterPro" id="IPR009057">
    <property type="entry name" value="Homeodomain-like_sf"/>
</dbReference>
<dbReference type="Proteomes" id="UP001597525">
    <property type="component" value="Unassembled WGS sequence"/>
</dbReference>
<dbReference type="SMART" id="SM00342">
    <property type="entry name" value="HTH_ARAC"/>
    <property type="match status" value="1"/>
</dbReference>
<dbReference type="InterPro" id="IPR020449">
    <property type="entry name" value="Tscrpt_reg_AraC-type_HTH"/>
</dbReference>